<reference evidence="2 3" key="1">
    <citation type="submission" date="2020-12" db="EMBL/GenBank/DDBJ databases">
        <title>Concerted genomic and epigenomic changes stabilize Arabidopsis allopolyploids.</title>
        <authorList>
            <person name="Chen Z."/>
        </authorList>
    </citation>
    <scope>NUCLEOTIDE SEQUENCE [LARGE SCALE GENOMIC DNA]</scope>
    <source>
        <strain evidence="2">As9502</strain>
        <tissue evidence="2">Leaf</tissue>
    </source>
</reference>
<dbReference type="AlphaFoldDB" id="A0A8T1ZS16"/>
<dbReference type="InterPro" id="IPR002156">
    <property type="entry name" value="RNaseH_domain"/>
</dbReference>
<protein>
    <submittedName>
        <fullName evidence="2">Ribonuclease H-like superfamily</fullName>
    </submittedName>
</protein>
<comment type="caution">
    <text evidence="2">The sequence shown here is derived from an EMBL/GenBank/DDBJ whole genome shotgun (WGS) entry which is preliminary data.</text>
</comment>
<keyword evidence="3" id="KW-1185">Reference proteome</keyword>
<dbReference type="InterPro" id="IPR044730">
    <property type="entry name" value="RNase_H-like_dom_plant"/>
</dbReference>
<dbReference type="Proteomes" id="UP000694251">
    <property type="component" value="Chromosome 10"/>
</dbReference>
<gene>
    <name evidence="2" type="ORF">ISN44_As10g003920</name>
</gene>
<dbReference type="OrthoDB" id="1111210at2759"/>
<dbReference type="EMBL" id="JAEFBJ010000010">
    <property type="protein sequence ID" value="KAG7563602.1"/>
    <property type="molecule type" value="Genomic_DNA"/>
</dbReference>
<accession>A0A8T1ZS16</accession>
<sequence length="149" mass="16662">LQVNTPLYCCTDGSWSNSTSFAGIGWALYNAMGQCLLQGSSSIEPTNSVLETEAIALKEALLQIKRLNYRGVTFCGDSLTLYSYLEKAVQQYHPSPGCLEIQSYLEDIMFLNHGQYHFKYICRADNTLADKLAKEARAKNSPYVVSWVT</sequence>
<evidence type="ECO:0000259" key="1">
    <source>
        <dbReference type="Pfam" id="PF13456"/>
    </source>
</evidence>
<name>A0A8T1ZS16_ARASU</name>
<dbReference type="CDD" id="cd06222">
    <property type="entry name" value="RNase_H_like"/>
    <property type="match status" value="1"/>
</dbReference>
<dbReference type="GO" id="GO:0003676">
    <property type="term" value="F:nucleic acid binding"/>
    <property type="evidence" value="ECO:0007669"/>
    <property type="project" value="InterPro"/>
</dbReference>
<evidence type="ECO:0000313" key="2">
    <source>
        <dbReference type="EMBL" id="KAG7563602.1"/>
    </source>
</evidence>
<feature type="domain" description="RNase H type-1" evidence="1">
    <location>
        <begin position="11"/>
        <end position="136"/>
    </location>
</feature>
<dbReference type="PANTHER" id="PTHR34146">
    <property type="entry name" value="POLYNUCLEOTIDYL TRANSFERASE, RIBONUCLEASE H-LIKE SUPERFAMILY PROTEIN-RELATED"/>
    <property type="match status" value="1"/>
</dbReference>
<dbReference type="Pfam" id="PF13456">
    <property type="entry name" value="RVT_3"/>
    <property type="match status" value="1"/>
</dbReference>
<dbReference type="GO" id="GO:0004523">
    <property type="term" value="F:RNA-DNA hybrid ribonuclease activity"/>
    <property type="evidence" value="ECO:0007669"/>
    <property type="project" value="InterPro"/>
</dbReference>
<evidence type="ECO:0000313" key="3">
    <source>
        <dbReference type="Proteomes" id="UP000694251"/>
    </source>
</evidence>
<feature type="non-terminal residue" evidence="2">
    <location>
        <position position="1"/>
    </location>
</feature>
<organism evidence="2 3">
    <name type="scientific">Arabidopsis suecica</name>
    <name type="common">Swedish thale-cress</name>
    <name type="synonym">Cardaminopsis suecica</name>
    <dbReference type="NCBI Taxonomy" id="45249"/>
    <lineage>
        <taxon>Eukaryota</taxon>
        <taxon>Viridiplantae</taxon>
        <taxon>Streptophyta</taxon>
        <taxon>Embryophyta</taxon>
        <taxon>Tracheophyta</taxon>
        <taxon>Spermatophyta</taxon>
        <taxon>Magnoliopsida</taxon>
        <taxon>eudicotyledons</taxon>
        <taxon>Gunneridae</taxon>
        <taxon>Pentapetalae</taxon>
        <taxon>rosids</taxon>
        <taxon>malvids</taxon>
        <taxon>Brassicales</taxon>
        <taxon>Brassicaceae</taxon>
        <taxon>Camelineae</taxon>
        <taxon>Arabidopsis</taxon>
    </lineage>
</organism>
<proteinExistence type="predicted"/>
<dbReference type="PANTHER" id="PTHR34146:SF3">
    <property type="entry name" value="POLYNUCLEOTIDYL TRANSFERASE, RIBONUCLEASE H-LIKE SUPERFAMILY PROTEIN"/>
    <property type="match status" value="1"/>
</dbReference>